<proteinExistence type="predicted"/>
<evidence type="ECO:0000313" key="1">
    <source>
        <dbReference type="EMBL" id="RLL95304.1"/>
    </source>
</evidence>
<dbReference type="EMBL" id="NIDN02000159">
    <property type="protein sequence ID" value="RLL95304.1"/>
    <property type="molecule type" value="Genomic_DNA"/>
</dbReference>
<evidence type="ECO:0000313" key="2">
    <source>
        <dbReference type="Proteomes" id="UP000215289"/>
    </source>
</evidence>
<protein>
    <submittedName>
        <fullName evidence="1">Uncharacterized protein</fullName>
    </submittedName>
</protein>
<gene>
    <name evidence="1" type="ORF">CFD26_104969</name>
</gene>
<dbReference type="Pfam" id="PF00023">
    <property type="entry name" value="Ank"/>
    <property type="match status" value="1"/>
</dbReference>
<reference evidence="1 2" key="1">
    <citation type="submission" date="2018-08" db="EMBL/GenBank/DDBJ databases">
        <title>Draft genome sequences of two Aspergillus turcosus clinical strains isolated from bronchoalveolar lavage fluid: one azole-susceptible and the other azole-resistant.</title>
        <authorList>
            <person name="Parent-Michaud M."/>
            <person name="Dufresne P.J."/>
            <person name="Fournier E."/>
            <person name="Martineau C."/>
            <person name="Moreira S."/>
            <person name="Perkins V."/>
            <person name="De Repentigny L."/>
            <person name="Dufresne S.F."/>
        </authorList>
    </citation>
    <scope>NUCLEOTIDE SEQUENCE [LARGE SCALE GENOMIC DNA]</scope>
    <source>
        <strain evidence="1">HMR AF 1038</strain>
    </source>
</reference>
<dbReference type="Gene3D" id="1.25.40.20">
    <property type="entry name" value="Ankyrin repeat-containing domain"/>
    <property type="match status" value="1"/>
</dbReference>
<keyword evidence="2" id="KW-1185">Reference proteome</keyword>
<organism evidence="1 2">
    <name type="scientific">Aspergillus turcosus</name>
    <dbReference type="NCBI Taxonomy" id="1245748"/>
    <lineage>
        <taxon>Eukaryota</taxon>
        <taxon>Fungi</taxon>
        <taxon>Dikarya</taxon>
        <taxon>Ascomycota</taxon>
        <taxon>Pezizomycotina</taxon>
        <taxon>Eurotiomycetes</taxon>
        <taxon>Eurotiomycetidae</taxon>
        <taxon>Eurotiales</taxon>
        <taxon>Aspergillaceae</taxon>
        <taxon>Aspergillus</taxon>
        <taxon>Aspergillus subgen. Fumigati</taxon>
    </lineage>
</organism>
<dbReference type="InterPro" id="IPR036770">
    <property type="entry name" value="Ankyrin_rpt-contain_sf"/>
</dbReference>
<accession>A0A421CZP7</accession>
<dbReference type="InterPro" id="IPR002110">
    <property type="entry name" value="Ankyrin_rpt"/>
</dbReference>
<dbReference type="Proteomes" id="UP000215289">
    <property type="component" value="Unassembled WGS sequence"/>
</dbReference>
<comment type="caution">
    <text evidence="1">The sequence shown here is derived from an EMBL/GenBank/DDBJ whole genome shotgun (WGS) entry which is preliminary data.</text>
</comment>
<dbReference type="STRING" id="1245748.A0A421CZP7"/>
<dbReference type="SMART" id="SM00248">
    <property type="entry name" value="ANK"/>
    <property type="match status" value="3"/>
</dbReference>
<sequence length="283" mass="31439">MDDFQEKIIPLITDGTLTGLIPIFETARQQQQVPPTAILLQTAIKAMQLDVLQYLLTRLLPHEEDEDNNGNGKQSPFRTLDREVILKALTSERVPAFELLCRHDPSLLTMPLGHWGPPLAWAVLGDQLRLASFLLANGVDPNETQLNHRPVVEGAASVASCAMMELLLDHGATIEGTGALFGAVCHRRIDMLTLLVEKRKMTNINAIQPADENQSLTAGPVLHLAIRKKYRPMVRVLIERFHADPLARDPEVWKETNNKHNNPLNANKDALGKIGKEGLTLMD</sequence>
<dbReference type="AlphaFoldDB" id="A0A421CZP7"/>
<name>A0A421CZP7_9EURO</name>
<dbReference type="SUPFAM" id="SSF48403">
    <property type="entry name" value="Ankyrin repeat"/>
    <property type="match status" value="1"/>
</dbReference>
<dbReference type="OrthoDB" id="426293at2759"/>